<keyword evidence="6" id="KW-1015">Disulfide bond</keyword>
<evidence type="ECO:0000256" key="11">
    <source>
        <dbReference type="ARBA" id="ARBA00047174"/>
    </source>
</evidence>
<dbReference type="InterPro" id="IPR005103">
    <property type="entry name" value="AA9_LPMO"/>
</dbReference>
<dbReference type="Proteomes" id="UP001305414">
    <property type="component" value="Unassembled WGS sequence"/>
</dbReference>
<evidence type="ECO:0000256" key="2">
    <source>
        <dbReference type="ARBA" id="ARBA00004613"/>
    </source>
</evidence>
<evidence type="ECO:0000256" key="3">
    <source>
        <dbReference type="ARBA" id="ARBA00022525"/>
    </source>
</evidence>
<evidence type="ECO:0000256" key="7">
    <source>
        <dbReference type="ARBA" id="ARBA00023277"/>
    </source>
</evidence>
<evidence type="ECO:0000313" key="13">
    <source>
        <dbReference type="EMBL" id="KAK5635151.1"/>
    </source>
</evidence>
<dbReference type="EC" id="1.14.99.56" evidence="11"/>
<name>A0AAN7ZCT2_9PEZI</name>
<dbReference type="Pfam" id="PF03443">
    <property type="entry name" value="AA9"/>
    <property type="match status" value="1"/>
</dbReference>
<keyword evidence="8" id="KW-0624">Polysaccharide degradation</keyword>
<comment type="subcellular location">
    <subcellularLocation>
        <location evidence="2">Secreted</location>
    </subcellularLocation>
</comment>
<organism evidence="13 14">
    <name type="scientific">Xylaria bambusicola</name>
    <dbReference type="NCBI Taxonomy" id="326684"/>
    <lineage>
        <taxon>Eukaryota</taxon>
        <taxon>Fungi</taxon>
        <taxon>Dikarya</taxon>
        <taxon>Ascomycota</taxon>
        <taxon>Pezizomycotina</taxon>
        <taxon>Sordariomycetes</taxon>
        <taxon>Xylariomycetidae</taxon>
        <taxon>Xylariales</taxon>
        <taxon>Xylariaceae</taxon>
        <taxon>Xylaria</taxon>
    </lineage>
</organism>
<evidence type="ECO:0000259" key="12">
    <source>
        <dbReference type="Pfam" id="PF03443"/>
    </source>
</evidence>
<proteinExistence type="inferred from homology"/>
<dbReference type="Gene3D" id="2.70.50.70">
    <property type="match status" value="1"/>
</dbReference>
<reference evidence="13 14" key="1">
    <citation type="submission" date="2023-10" db="EMBL/GenBank/DDBJ databases">
        <title>Draft genome sequence of Xylaria bambusicola isolate GMP-LS, the root and basal stem rot pathogen of sugarcane in Indonesia.</title>
        <authorList>
            <person name="Selvaraj P."/>
            <person name="Muralishankar V."/>
            <person name="Muruganantham S."/>
            <person name="Sp S."/>
            <person name="Haryani S."/>
            <person name="Lau K.J.X."/>
            <person name="Naqvi N.I."/>
        </authorList>
    </citation>
    <scope>NUCLEOTIDE SEQUENCE [LARGE SCALE GENOMIC DNA]</scope>
    <source>
        <strain evidence="13">GMP-LS</strain>
    </source>
</reference>
<evidence type="ECO:0000256" key="8">
    <source>
        <dbReference type="ARBA" id="ARBA00023326"/>
    </source>
</evidence>
<comment type="caution">
    <text evidence="13">The sequence shown here is derived from an EMBL/GenBank/DDBJ whole genome shotgun (WGS) entry which is preliminary data.</text>
</comment>
<keyword evidence="7" id="KW-0119">Carbohydrate metabolism</keyword>
<dbReference type="EMBL" id="JAWHQM010000049">
    <property type="protein sequence ID" value="KAK5635151.1"/>
    <property type="molecule type" value="Genomic_DNA"/>
</dbReference>
<dbReference type="CDD" id="cd21175">
    <property type="entry name" value="LPMO_AA9"/>
    <property type="match status" value="1"/>
</dbReference>
<comment type="catalytic activity">
    <reaction evidence="10">
        <text>[(1-&gt;4)-beta-D-glucosyl]n+m + reduced acceptor + O2 = 4-dehydro-beta-D-glucosyl-[(1-&gt;4)-beta-D-glucosyl]n-1 + [(1-&gt;4)-beta-D-glucosyl]m + acceptor + H2O.</text>
        <dbReference type="EC" id="1.14.99.56"/>
    </reaction>
</comment>
<dbReference type="PANTHER" id="PTHR33353:SF2">
    <property type="entry name" value="ENDO-BETA-1,4-GLUCANASE D"/>
    <property type="match status" value="1"/>
</dbReference>
<evidence type="ECO:0000256" key="4">
    <source>
        <dbReference type="ARBA" id="ARBA00022729"/>
    </source>
</evidence>
<comment type="cofactor">
    <cofactor evidence="1">
        <name>Cu(2+)</name>
        <dbReference type="ChEBI" id="CHEBI:29036"/>
    </cofactor>
</comment>
<gene>
    <name evidence="13" type="ORF">RRF57_010863</name>
</gene>
<keyword evidence="3" id="KW-0964">Secreted</keyword>
<keyword evidence="5" id="KW-0136">Cellulose degradation</keyword>
<evidence type="ECO:0000256" key="6">
    <source>
        <dbReference type="ARBA" id="ARBA00023157"/>
    </source>
</evidence>
<dbReference type="AlphaFoldDB" id="A0AAN7ZCT2"/>
<evidence type="ECO:0000256" key="1">
    <source>
        <dbReference type="ARBA" id="ARBA00001973"/>
    </source>
</evidence>
<accession>A0AAN7ZCT2</accession>
<keyword evidence="4" id="KW-0732">Signal</keyword>
<evidence type="ECO:0000256" key="10">
    <source>
        <dbReference type="ARBA" id="ARBA00045077"/>
    </source>
</evidence>
<protein>
    <recommendedName>
        <fullName evidence="11">lytic cellulose monooxygenase (C4-dehydrogenating)</fullName>
        <ecNumber evidence="11">1.14.99.56</ecNumber>
    </recommendedName>
</protein>
<evidence type="ECO:0000313" key="14">
    <source>
        <dbReference type="Proteomes" id="UP001305414"/>
    </source>
</evidence>
<dbReference type="PANTHER" id="PTHR33353">
    <property type="entry name" value="PUTATIVE (AFU_ORTHOLOGUE AFUA_1G12560)-RELATED"/>
    <property type="match status" value="1"/>
</dbReference>
<comment type="similarity">
    <text evidence="9">Belongs to the polysaccharide monooxygenase AA9 family.</text>
</comment>
<sequence>MVMHNGKQVGGEYTYVRRNSNSYMPSFTEIIDSSGATSAGTKTYMDVKAGDRIGLKLFNNEFIEHPGPGFFYMSKAPGNVSDYDGSGDWFKVWESGPTGNPTSTGGWPTYGKYTMEFTLPKTIEDGEYLLRGEHIGIHENRTFPYVYCLKIHADYDDRCWKATDMECAQIRITGGTGTVKPSPVSKIPGIYKKNDPGLTFNFWGGRGAYVMPGPAVAKF</sequence>
<evidence type="ECO:0000256" key="5">
    <source>
        <dbReference type="ARBA" id="ARBA00023001"/>
    </source>
</evidence>
<feature type="domain" description="Auxiliary Activity family 9 catalytic" evidence="12">
    <location>
        <begin position="5"/>
        <end position="203"/>
    </location>
</feature>
<dbReference type="InterPro" id="IPR049892">
    <property type="entry name" value="AA9"/>
</dbReference>
<dbReference type="GO" id="GO:0030245">
    <property type="term" value="P:cellulose catabolic process"/>
    <property type="evidence" value="ECO:0007669"/>
    <property type="project" value="UniProtKB-KW"/>
</dbReference>
<evidence type="ECO:0000256" key="9">
    <source>
        <dbReference type="ARBA" id="ARBA00044502"/>
    </source>
</evidence>
<dbReference type="GO" id="GO:0005576">
    <property type="term" value="C:extracellular region"/>
    <property type="evidence" value="ECO:0007669"/>
    <property type="project" value="UniProtKB-SubCell"/>
</dbReference>
<keyword evidence="14" id="KW-1185">Reference proteome</keyword>